<dbReference type="Gene3D" id="3.40.220.10">
    <property type="entry name" value="Leucine Aminopeptidase, subunit E, domain 1"/>
    <property type="match status" value="1"/>
</dbReference>
<comment type="caution">
    <text evidence="2">The sequence shown here is derived from an EMBL/GenBank/DDBJ whole genome shotgun (WGS) entry which is preliminary data.</text>
</comment>
<protein>
    <submittedName>
        <fullName evidence="2">TIGR02452 family protein</fullName>
    </submittedName>
</protein>
<feature type="domain" description="Microbial-type PARG catalytic" evidence="1">
    <location>
        <begin position="9"/>
        <end position="161"/>
    </location>
</feature>
<dbReference type="SUPFAM" id="SSF52949">
    <property type="entry name" value="Macro domain-like"/>
    <property type="match status" value="1"/>
</dbReference>
<dbReference type="PIRSF" id="PIRSF014899">
    <property type="entry name" value="UCP014899"/>
    <property type="match status" value="1"/>
</dbReference>
<keyword evidence="3" id="KW-1185">Reference proteome</keyword>
<evidence type="ECO:0000313" key="3">
    <source>
        <dbReference type="Proteomes" id="UP001231370"/>
    </source>
</evidence>
<dbReference type="Proteomes" id="UP001231370">
    <property type="component" value="Unassembled WGS sequence"/>
</dbReference>
<name>A0ABT7BNW2_9CYAN</name>
<sequence>MKMKRQAIAQDTLNILNTGAYHREQGQPVNIQQDIKTCLARTTYYEPETLVTLENQVLSLAPPFEHTEFIVRNETTLVGAERLARSQQFERIAILNFASSKNPGGGFLNGSQAQEESLARSSALYKSLTQCREYYDYHRAHRNLLYSNRMIYSPHCPVFRQDDGTLLEAPYRVDFITSPAPNAGAIARNNPEQLQQIPQVLGDRASKVLSLAAHYNCDALVLGAWGCGVFRNDPTVVAQTFADFLLPHQPFWGRFKTVLFSVLSSDKQQHILAEFERRFAALRPGNEQ</sequence>
<evidence type="ECO:0000313" key="2">
    <source>
        <dbReference type="EMBL" id="MDJ1179978.1"/>
    </source>
</evidence>
<dbReference type="InterPro" id="IPR012664">
    <property type="entry name" value="CHP02452"/>
</dbReference>
<dbReference type="PANTHER" id="PTHR35596:SF1">
    <property type="entry name" value="MICROBIAL-TYPE PARG CATALYTIC DOMAIN-CONTAINING PROTEIN"/>
    <property type="match status" value="1"/>
</dbReference>
<dbReference type="NCBIfam" id="TIGR02452">
    <property type="entry name" value="TIGR02452 family protein"/>
    <property type="match status" value="1"/>
</dbReference>
<organism evidence="2 3">
    <name type="scientific">Roseofilum halophilum BLCC-M91</name>
    <dbReference type="NCBI Taxonomy" id="3022259"/>
    <lineage>
        <taxon>Bacteria</taxon>
        <taxon>Bacillati</taxon>
        <taxon>Cyanobacteriota</taxon>
        <taxon>Cyanophyceae</taxon>
        <taxon>Desertifilales</taxon>
        <taxon>Desertifilaceae</taxon>
        <taxon>Roseofilum</taxon>
        <taxon>Roseofilum halophilum</taxon>
    </lineage>
</organism>
<dbReference type="InterPro" id="IPR019261">
    <property type="entry name" value="PARG_cat_microbial"/>
</dbReference>
<gene>
    <name evidence="2" type="ORF">PJF56_14005</name>
</gene>
<reference evidence="2 3" key="1">
    <citation type="submission" date="2023-01" db="EMBL/GenBank/DDBJ databases">
        <title>Novel diversity within Roseofilum (Cyanobacteria; Desertifilaceae) from marine benthic mats with descriptions of four novel species.</title>
        <authorList>
            <person name="Wang Y."/>
            <person name="Berthold D.E."/>
            <person name="Hu J."/>
            <person name="Lefler F.W."/>
            <person name="Laughinghouse H.D. IV."/>
        </authorList>
    </citation>
    <scope>NUCLEOTIDE SEQUENCE [LARGE SCALE GENOMIC DNA]</scope>
    <source>
        <strain evidence="2 3">BLCC-M91</strain>
    </source>
</reference>
<dbReference type="PANTHER" id="PTHR35596">
    <property type="entry name" value="DUF2263 DOMAIN-CONTAINING PROTEIN"/>
    <property type="match status" value="1"/>
</dbReference>
<dbReference type="InterPro" id="IPR043472">
    <property type="entry name" value="Macro_dom-like"/>
</dbReference>
<dbReference type="EMBL" id="JAQPOK010000100">
    <property type="protein sequence ID" value="MDJ1179978.1"/>
    <property type="molecule type" value="Genomic_DNA"/>
</dbReference>
<accession>A0ABT7BNW2</accession>
<proteinExistence type="predicted"/>
<evidence type="ECO:0000259" key="1">
    <source>
        <dbReference type="Pfam" id="PF10021"/>
    </source>
</evidence>
<dbReference type="Pfam" id="PF10021">
    <property type="entry name" value="PARG_cat_microb"/>
    <property type="match status" value="1"/>
</dbReference>